<evidence type="ECO:0000313" key="3">
    <source>
        <dbReference type="Proteomes" id="UP000823617"/>
    </source>
</evidence>
<feature type="transmembrane region" description="Helical" evidence="1">
    <location>
        <begin position="65"/>
        <end position="83"/>
    </location>
</feature>
<keyword evidence="1" id="KW-0472">Membrane</keyword>
<feature type="transmembrane region" description="Helical" evidence="1">
    <location>
        <begin position="32"/>
        <end position="53"/>
    </location>
</feature>
<keyword evidence="1" id="KW-0812">Transmembrane</keyword>
<evidence type="ECO:0000256" key="1">
    <source>
        <dbReference type="SAM" id="Phobius"/>
    </source>
</evidence>
<reference evidence="2" key="2">
    <citation type="journal article" date="2021" name="PeerJ">
        <title>Extensive microbial diversity within the chicken gut microbiome revealed by metagenomics and culture.</title>
        <authorList>
            <person name="Gilroy R."/>
            <person name="Ravi A."/>
            <person name="Getino M."/>
            <person name="Pursley I."/>
            <person name="Horton D.L."/>
            <person name="Alikhan N.F."/>
            <person name="Baker D."/>
            <person name="Gharbi K."/>
            <person name="Hall N."/>
            <person name="Watson M."/>
            <person name="Adriaenssens E.M."/>
            <person name="Foster-Nyarko E."/>
            <person name="Jarju S."/>
            <person name="Secka A."/>
            <person name="Antonio M."/>
            <person name="Oren A."/>
            <person name="Chaudhuri R.R."/>
            <person name="La Ragione R."/>
            <person name="Hildebrand F."/>
            <person name="Pallen M.J."/>
        </authorList>
    </citation>
    <scope>NUCLEOTIDE SEQUENCE</scope>
    <source>
        <strain evidence="2">B1-3475</strain>
    </source>
</reference>
<comment type="caution">
    <text evidence="2">The sequence shown here is derived from an EMBL/GenBank/DDBJ whole genome shotgun (WGS) entry which is preliminary data.</text>
</comment>
<gene>
    <name evidence="2" type="ORF">IAC08_06905</name>
</gene>
<dbReference type="Proteomes" id="UP000823617">
    <property type="component" value="Unassembled WGS sequence"/>
</dbReference>
<reference evidence="2" key="1">
    <citation type="submission" date="2020-10" db="EMBL/GenBank/DDBJ databases">
        <authorList>
            <person name="Gilroy R."/>
        </authorList>
    </citation>
    <scope>NUCLEOTIDE SEQUENCE</scope>
    <source>
        <strain evidence="2">B1-3475</strain>
    </source>
</reference>
<accession>A0A9D9HLM4</accession>
<dbReference type="AlphaFoldDB" id="A0A9D9HLM4"/>
<protein>
    <submittedName>
        <fullName evidence="2">Uncharacterized protein</fullName>
    </submittedName>
</protein>
<feature type="transmembrane region" description="Helical" evidence="1">
    <location>
        <begin position="7"/>
        <end position="26"/>
    </location>
</feature>
<dbReference type="EMBL" id="JADIMK010000073">
    <property type="protein sequence ID" value="MBO8456115.1"/>
    <property type="molecule type" value="Genomic_DNA"/>
</dbReference>
<name>A0A9D9HLM4_9BACT</name>
<evidence type="ECO:0000313" key="2">
    <source>
        <dbReference type="EMBL" id="MBO8456115.1"/>
    </source>
</evidence>
<proteinExistence type="predicted"/>
<organism evidence="2 3">
    <name type="scientific">Candidatus Cryptobacteroides intestinigallinarum</name>
    <dbReference type="NCBI Taxonomy" id="2840767"/>
    <lineage>
        <taxon>Bacteria</taxon>
        <taxon>Pseudomonadati</taxon>
        <taxon>Bacteroidota</taxon>
        <taxon>Bacteroidia</taxon>
        <taxon>Bacteroidales</taxon>
        <taxon>Candidatus Cryptobacteroides</taxon>
    </lineage>
</organism>
<sequence>MKVKVNKVFLATAVLICVIAGVLFGALKFGVLNIVCSEIILLPSLVLLMAVDIENERVSTLIKTISGSVLPVALVANVLMGVFHAGILAYAIADGLLLIVLLAGSYSMTRLNQ</sequence>
<feature type="transmembrane region" description="Helical" evidence="1">
    <location>
        <begin position="89"/>
        <end position="108"/>
    </location>
</feature>
<keyword evidence="1" id="KW-1133">Transmembrane helix</keyword>